<dbReference type="CDD" id="cd03791">
    <property type="entry name" value="GT5_Glycogen_synthase_DULL1-like"/>
    <property type="match status" value="1"/>
</dbReference>
<keyword evidence="5 7" id="KW-0808">Transferase</keyword>
<keyword evidence="11" id="KW-1185">Reference proteome</keyword>
<dbReference type="SUPFAM" id="SSF53756">
    <property type="entry name" value="UDP-Glycosyltransferase/glycogen phosphorylase"/>
    <property type="match status" value="1"/>
</dbReference>
<dbReference type="HAMAP" id="MF_00484">
    <property type="entry name" value="Glycogen_synth"/>
    <property type="match status" value="1"/>
</dbReference>
<dbReference type="Pfam" id="PF00534">
    <property type="entry name" value="Glycos_transf_1"/>
    <property type="match status" value="1"/>
</dbReference>
<evidence type="ECO:0000256" key="2">
    <source>
        <dbReference type="ARBA" id="ARBA00002764"/>
    </source>
</evidence>
<feature type="binding site" evidence="7">
    <location>
        <position position="15"/>
    </location>
    <ligand>
        <name>ADP-alpha-D-glucose</name>
        <dbReference type="ChEBI" id="CHEBI:57498"/>
    </ligand>
</feature>
<reference evidence="10 11" key="1">
    <citation type="submission" date="2016-10" db="EMBL/GenBank/DDBJ databases">
        <authorList>
            <person name="de Groot N.N."/>
        </authorList>
    </citation>
    <scope>NUCLEOTIDE SEQUENCE [LARGE SCALE GENOMIC DNA]</scope>
    <source>
        <strain evidence="10 11">DSM 2784</strain>
    </source>
</reference>
<dbReference type="STRING" id="1120920.SAMN03080599_01476"/>
<evidence type="ECO:0000259" key="8">
    <source>
        <dbReference type="Pfam" id="PF00534"/>
    </source>
</evidence>
<dbReference type="EMBL" id="FMWL01000005">
    <property type="protein sequence ID" value="SCZ78857.1"/>
    <property type="molecule type" value="Genomic_DNA"/>
</dbReference>
<evidence type="ECO:0000313" key="11">
    <source>
        <dbReference type="Proteomes" id="UP000199208"/>
    </source>
</evidence>
<comment type="pathway">
    <text evidence="7">Glycan biosynthesis; glycogen biosynthesis.</text>
</comment>
<feature type="domain" description="Glycosyl transferase family 1" evidence="8">
    <location>
        <begin position="287"/>
        <end position="441"/>
    </location>
</feature>
<evidence type="ECO:0000256" key="6">
    <source>
        <dbReference type="ARBA" id="ARBA00023056"/>
    </source>
</evidence>
<dbReference type="OrthoDB" id="9808590at2"/>
<evidence type="ECO:0000256" key="7">
    <source>
        <dbReference type="HAMAP-Rule" id="MF_00484"/>
    </source>
</evidence>
<dbReference type="Pfam" id="PF08323">
    <property type="entry name" value="Glyco_transf_5"/>
    <property type="match status" value="1"/>
</dbReference>
<feature type="domain" description="Starch synthase catalytic" evidence="9">
    <location>
        <begin position="2"/>
        <end position="236"/>
    </location>
</feature>
<evidence type="ECO:0000256" key="3">
    <source>
        <dbReference type="ARBA" id="ARBA00010281"/>
    </source>
</evidence>
<sequence>MKILFVTSEALPLSKTGGLADVAFSLPKALAEDEVDIRVITPYYGTIANKLVEHADFLGSKTIHMNWRNQYMGVHEIKIGKVIYYLIDNEYYFKRDQLYGYFDDGERFSFFSKAVLEAVDLTHFEPDIIHLNDWHTAIVPYLLKTQYSKDARYAKTKSILTIHNLKYQGVFERGFLEDMFGPESAFHGDGRLVFGSGINFMKAGIRFADKITTVSETYAEEILTPYFGEKLEWDLNYRRHDLTGLTNGIDYDDYNPETDPRIFYNFSLSAPEGKRSNKSKLQALAGLEIDESAPLIAIVSRLVDSKGFDLIERVMPEMFELGVQMIVLGTGDYHYENLFKYYSQRFPTRLRVFVEFNATLAQRIYAGSDLFLMPSRFEPCGLGQLIALRYGSIPIVRETGGLKDTVVPYNRFTGEGTGFTFTNYNAHEMLEQIQDAVALYKDNQEAWFALVKQAMAADHSWKRSAHLYLEMYRELRK</sequence>
<keyword evidence="4 7" id="KW-0328">Glycosyltransferase</keyword>
<name>A0A1G5RY52_9FIRM</name>
<dbReference type="RefSeq" id="WP_092590241.1">
    <property type="nucleotide sequence ID" value="NZ_FMWL01000005.1"/>
</dbReference>
<evidence type="ECO:0000313" key="10">
    <source>
        <dbReference type="EMBL" id="SCZ78857.1"/>
    </source>
</evidence>
<dbReference type="AlphaFoldDB" id="A0A1G5RY52"/>
<keyword evidence="6 7" id="KW-0320">Glycogen biosynthesis</keyword>
<protein>
    <recommendedName>
        <fullName evidence="7">Glycogen synthase</fullName>
        <ecNumber evidence="7">2.4.1.21</ecNumber>
    </recommendedName>
    <alternativeName>
        <fullName evidence="7">Starch [bacterial glycogen] synthase</fullName>
    </alternativeName>
</protein>
<dbReference type="PANTHER" id="PTHR45825:SF11">
    <property type="entry name" value="ALPHA AMYLASE DOMAIN-CONTAINING PROTEIN"/>
    <property type="match status" value="1"/>
</dbReference>
<gene>
    <name evidence="7" type="primary">glgA</name>
    <name evidence="10" type="ORF">SAMN03080599_01476</name>
</gene>
<organism evidence="10 11">
    <name type="scientific">Acidaminobacter hydrogenoformans DSM 2784</name>
    <dbReference type="NCBI Taxonomy" id="1120920"/>
    <lineage>
        <taxon>Bacteria</taxon>
        <taxon>Bacillati</taxon>
        <taxon>Bacillota</taxon>
        <taxon>Clostridia</taxon>
        <taxon>Peptostreptococcales</taxon>
        <taxon>Acidaminobacteraceae</taxon>
        <taxon>Acidaminobacter</taxon>
    </lineage>
</organism>
<dbReference type="PANTHER" id="PTHR45825">
    <property type="entry name" value="GRANULE-BOUND STARCH SYNTHASE 1, CHLOROPLASTIC/AMYLOPLASTIC"/>
    <property type="match status" value="1"/>
</dbReference>
<dbReference type="InterPro" id="IPR011835">
    <property type="entry name" value="GS/SS"/>
</dbReference>
<proteinExistence type="inferred from homology"/>
<dbReference type="InterPro" id="IPR001296">
    <property type="entry name" value="Glyco_trans_1"/>
</dbReference>
<dbReference type="EC" id="2.4.1.21" evidence="7"/>
<dbReference type="GO" id="GO:0009011">
    <property type="term" value="F:alpha-1,4-glucan glucosyltransferase (ADP-glucose donor) activity"/>
    <property type="evidence" value="ECO:0007669"/>
    <property type="project" value="UniProtKB-UniRule"/>
</dbReference>
<comment type="similarity">
    <text evidence="3 7">Belongs to the glycosyltransferase 1 family. Bacterial/plant glycogen synthase subfamily.</text>
</comment>
<dbReference type="GO" id="GO:0005978">
    <property type="term" value="P:glycogen biosynthetic process"/>
    <property type="evidence" value="ECO:0007669"/>
    <property type="project" value="UniProtKB-UniRule"/>
</dbReference>
<dbReference type="NCBIfam" id="NF001898">
    <property type="entry name" value="PRK00654.1-1"/>
    <property type="match status" value="1"/>
</dbReference>
<dbReference type="Proteomes" id="UP000199208">
    <property type="component" value="Unassembled WGS sequence"/>
</dbReference>
<dbReference type="Gene3D" id="3.40.50.2000">
    <property type="entry name" value="Glycogen Phosphorylase B"/>
    <property type="match status" value="2"/>
</dbReference>
<comment type="function">
    <text evidence="2 7">Synthesizes alpha-1,4-glucan chains using ADP-glucose.</text>
</comment>
<comment type="catalytic activity">
    <reaction evidence="1 7">
        <text>[(1-&gt;4)-alpha-D-glucosyl](n) + ADP-alpha-D-glucose = [(1-&gt;4)-alpha-D-glucosyl](n+1) + ADP + H(+)</text>
        <dbReference type="Rhea" id="RHEA:18189"/>
        <dbReference type="Rhea" id="RHEA-COMP:9584"/>
        <dbReference type="Rhea" id="RHEA-COMP:9587"/>
        <dbReference type="ChEBI" id="CHEBI:15378"/>
        <dbReference type="ChEBI" id="CHEBI:15444"/>
        <dbReference type="ChEBI" id="CHEBI:57498"/>
        <dbReference type="ChEBI" id="CHEBI:456216"/>
        <dbReference type="EC" id="2.4.1.21"/>
    </reaction>
</comment>
<evidence type="ECO:0000256" key="1">
    <source>
        <dbReference type="ARBA" id="ARBA00001478"/>
    </source>
</evidence>
<dbReference type="GO" id="GO:0004373">
    <property type="term" value="F:alpha-1,4-glucan glucosyltransferase (UDP-glucose donor) activity"/>
    <property type="evidence" value="ECO:0007669"/>
    <property type="project" value="InterPro"/>
</dbReference>
<dbReference type="InterPro" id="IPR013534">
    <property type="entry name" value="Starch_synth_cat_dom"/>
</dbReference>
<evidence type="ECO:0000256" key="5">
    <source>
        <dbReference type="ARBA" id="ARBA00022679"/>
    </source>
</evidence>
<evidence type="ECO:0000256" key="4">
    <source>
        <dbReference type="ARBA" id="ARBA00022676"/>
    </source>
</evidence>
<dbReference type="NCBIfam" id="TIGR02095">
    <property type="entry name" value="glgA"/>
    <property type="match status" value="1"/>
</dbReference>
<accession>A0A1G5RY52</accession>
<dbReference type="UniPathway" id="UPA00164"/>
<evidence type="ECO:0000259" key="9">
    <source>
        <dbReference type="Pfam" id="PF08323"/>
    </source>
</evidence>